<gene>
    <name evidence="2" type="ORF">APZ42_011318</name>
</gene>
<feature type="chain" id="PRO_5007839695" evidence="1">
    <location>
        <begin position="22"/>
        <end position="115"/>
    </location>
</feature>
<evidence type="ECO:0000313" key="2">
    <source>
        <dbReference type="EMBL" id="KZS21388.1"/>
    </source>
</evidence>
<evidence type="ECO:0000313" key="3">
    <source>
        <dbReference type="Proteomes" id="UP000076858"/>
    </source>
</evidence>
<keyword evidence="3" id="KW-1185">Reference proteome</keyword>
<name>A0A162SKF4_9CRUS</name>
<feature type="signal peptide" evidence="1">
    <location>
        <begin position="1"/>
        <end position="21"/>
    </location>
</feature>
<dbReference type="EMBL" id="LRGB01000024">
    <property type="protein sequence ID" value="KZS21388.1"/>
    <property type="molecule type" value="Genomic_DNA"/>
</dbReference>
<keyword evidence="1" id="KW-0732">Signal</keyword>
<sequence length="115" mass="13189">MADFLHLSALAFLRVLPFVHKSKRQPHKTKRISYTPARKAIRRRAELQCFTVNIFLKKGRMALFFIDFGSRNSEEKGLAFLFMNLPSSNRDERYMDCHGGTRSGDLRVADVIVAG</sequence>
<organism evidence="2 3">
    <name type="scientific">Daphnia magna</name>
    <dbReference type="NCBI Taxonomy" id="35525"/>
    <lineage>
        <taxon>Eukaryota</taxon>
        <taxon>Metazoa</taxon>
        <taxon>Ecdysozoa</taxon>
        <taxon>Arthropoda</taxon>
        <taxon>Crustacea</taxon>
        <taxon>Branchiopoda</taxon>
        <taxon>Diplostraca</taxon>
        <taxon>Cladocera</taxon>
        <taxon>Anomopoda</taxon>
        <taxon>Daphniidae</taxon>
        <taxon>Daphnia</taxon>
    </lineage>
</organism>
<reference evidence="2 3" key="1">
    <citation type="submission" date="2016-03" db="EMBL/GenBank/DDBJ databases">
        <title>EvidentialGene: Evidence-directed Construction of Genes on Genomes.</title>
        <authorList>
            <person name="Gilbert D.G."/>
            <person name="Choi J.-H."/>
            <person name="Mockaitis K."/>
            <person name="Colbourne J."/>
            <person name="Pfrender M."/>
        </authorList>
    </citation>
    <scope>NUCLEOTIDE SEQUENCE [LARGE SCALE GENOMIC DNA]</scope>
    <source>
        <strain evidence="2 3">Xinb3</strain>
        <tissue evidence="2">Complete organism</tissue>
    </source>
</reference>
<evidence type="ECO:0000256" key="1">
    <source>
        <dbReference type="SAM" id="SignalP"/>
    </source>
</evidence>
<proteinExistence type="predicted"/>
<protein>
    <submittedName>
        <fullName evidence="2">Uncharacterized protein</fullName>
    </submittedName>
</protein>
<accession>A0A162SKF4</accession>
<dbReference type="AlphaFoldDB" id="A0A162SKF4"/>
<dbReference type="Proteomes" id="UP000076858">
    <property type="component" value="Unassembled WGS sequence"/>
</dbReference>
<comment type="caution">
    <text evidence="2">The sequence shown here is derived from an EMBL/GenBank/DDBJ whole genome shotgun (WGS) entry which is preliminary data.</text>
</comment>